<evidence type="ECO:0000259" key="1">
    <source>
        <dbReference type="PROSITE" id="PS50275"/>
    </source>
</evidence>
<dbReference type="PROSITE" id="PS50275">
    <property type="entry name" value="SAC"/>
    <property type="match status" value="1"/>
</dbReference>
<proteinExistence type="predicted"/>
<dbReference type="GO" id="GO:0046856">
    <property type="term" value="P:phosphatidylinositol dephosphorylation"/>
    <property type="evidence" value="ECO:0007669"/>
    <property type="project" value="TreeGrafter"/>
</dbReference>
<dbReference type="Pfam" id="PF02383">
    <property type="entry name" value="Syja_N"/>
    <property type="match status" value="1"/>
</dbReference>
<name>A0AAW2ZTC4_9EUKA</name>
<dbReference type="EMBL" id="JAOPGA020001890">
    <property type="protein sequence ID" value="KAL0491946.1"/>
    <property type="molecule type" value="Genomic_DNA"/>
</dbReference>
<dbReference type="GO" id="GO:0043812">
    <property type="term" value="F:phosphatidylinositol-4-phosphate phosphatase activity"/>
    <property type="evidence" value="ECO:0007669"/>
    <property type="project" value="TreeGrafter"/>
</dbReference>
<dbReference type="InterPro" id="IPR002013">
    <property type="entry name" value="SAC_dom"/>
</dbReference>
<dbReference type="GO" id="GO:0005783">
    <property type="term" value="C:endoplasmic reticulum"/>
    <property type="evidence" value="ECO:0007669"/>
    <property type="project" value="TreeGrafter"/>
</dbReference>
<sequence length="593" mass="68032">MSDHFTFDEYELYEFPKRYVFLPRERSARAVGTPTRLYSDVLVLDRVTGQFKQLDMTGKEGSMFNGADSMTRVFGIVGVIELVGQRHLIVIVRREYVGSIFGGHHVYGLREIKFLPIDPLQPPSRSGISSPEDSKRRDDAYLLMADKVFTEHDSFYFSYTTNLCVDFQDSNTKNRAPHAARHFFWNRHLSSALSKSGLSRYVLPMIRGLIIIEKTVVADSEMTFGLVCRTSNMRAGTRYNCRGADERGNVANYCEVEHFIDCNGVFSSFRQIRGSIPFQWTQFAENLKYTPEIKFDNNVRQHTAVIEQHFQDVFKSYPGPVVAINLCKKKEESQERKLSDMFERLANYSQFPQPYVKYIHFDLHHECKGLDFSKLDDLIDSLQPQFDEIGYFSIQHKPDPSATRESKILSLGDDSPSDYSFQPKVLRRQEGIFRVNCVDCCDRTNVAKTYVSRRVFLQMMFDMNITKRRGNSLLAYPQLEKLFNHMWSENGDRISSLYTGTGALMGDYTRTGQRSVRGLMNDGLNSVTRYVKNNFADEIRQRGIHLVLGKLDLHGTEEQRAFAKANDLLSDVFGANSASSPPNNSSYAHHSTY</sequence>
<comment type="caution">
    <text evidence="2">The sequence shown here is derived from an EMBL/GenBank/DDBJ whole genome shotgun (WGS) entry which is preliminary data.</text>
</comment>
<evidence type="ECO:0000313" key="2">
    <source>
        <dbReference type="EMBL" id="KAL0491946.1"/>
    </source>
</evidence>
<evidence type="ECO:0000313" key="3">
    <source>
        <dbReference type="Proteomes" id="UP001431209"/>
    </source>
</evidence>
<dbReference type="Proteomes" id="UP001431209">
    <property type="component" value="Unassembled WGS sequence"/>
</dbReference>
<organism evidence="2 3">
    <name type="scientific">Acrasis kona</name>
    <dbReference type="NCBI Taxonomy" id="1008807"/>
    <lineage>
        <taxon>Eukaryota</taxon>
        <taxon>Discoba</taxon>
        <taxon>Heterolobosea</taxon>
        <taxon>Tetramitia</taxon>
        <taxon>Eutetramitia</taxon>
        <taxon>Acrasidae</taxon>
        <taxon>Acrasis</taxon>
    </lineage>
</organism>
<protein>
    <submittedName>
        <fullName evidence="2">Phosphoinositide phosphatase</fullName>
    </submittedName>
</protein>
<accession>A0AAW2ZTC4</accession>
<keyword evidence="3" id="KW-1185">Reference proteome</keyword>
<feature type="domain" description="SAC" evidence="1">
    <location>
        <begin position="146"/>
        <end position="500"/>
    </location>
</feature>
<gene>
    <name evidence="2" type="ORF">AKO1_010091</name>
</gene>
<reference evidence="2 3" key="1">
    <citation type="submission" date="2024-03" db="EMBL/GenBank/DDBJ databases">
        <title>The Acrasis kona genome and developmental transcriptomes reveal deep origins of eukaryotic multicellular pathways.</title>
        <authorList>
            <person name="Sheikh S."/>
            <person name="Fu C.-J."/>
            <person name="Brown M.W."/>
            <person name="Baldauf S.L."/>
        </authorList>
    </citation>
    <scope>NUCLEOTIDE SEQUENCE [LARGE SCALE GENOMIC DNA]</scope>
    <source>
        <strain evidence="2 3">ATCC MYA-3509</strain>
    </source>
</reference>
<dbReference type="PANTHER" id="PTHR45662:SF2">
    <property type="entry name" value="PHOSPHATIDYLINOSITOL-3-PHOSPHATASE SAC1"/>
    <property type="match status" value="1"/>
</dbReference>
<dbReference type="PANTHER" id="PTHR45662">
    <property type="entry name" value="PHOSPHATIDYLINOSITIDE PHOSPHATASE SAC1"/>
    <property type="match status" value="1"/>
</dbReference>
<dbReference type="AlphaFoldDB" id="A0AAW2ZTC4"/>